<dbReference type="EMBL" id="JABWUV010000010">
    <property type="protein sequence ID" value="KAF6324896.1"/>
    <property type="molecule type" value="Genomic_DNA"/>
</dbReference>
<feature type="region of interest" description="Disordered" evidence="1">
    <location>
        <begin position="94"/>
        <end position="122"/>
    </location>
</feature>
<evidence type="ECO:0000313" key="2">
    <source>
        <dbReference type="EMBL" id="KAF6324896.1"/>
    </source>
</evidence>
<gene>
    <name evidence="2" type="ORF">mMyoMyo1_008347</name>
</gene>
<sequence>MGRLWLYPITHRAGPMWGGWVVGAPHPVTHRAGPIRGLGHHTLSHRAIGRSGDWGAPHYQAQSRADQGGWGAFPCHEQSRVDREVVALPPVTHRAAGRSGGLGATPCHADPSAGRPRGSTDPSAGRHITLLLYRIEAWCMGGGQLVCPEGCSGSAWGSPLGCLASLDEGLMAVCSWSHTLQGWGSPLGCLASLGEGMMAVFRLAGDGSSHPLLFFFYFFLFWASFSSEAWLQLLGLCC</sequence>
<evidence type="ECO:0000256" key="1">
    <source>
        <dbReference type="SAM" id="MobiDB-lite"/>
    </source>
</evidence>
<name>A0A7J7VIX3_MYOMY</name>
<dbReference type="Proteomes" id="UP000527355">
    <property type="component" value="Unassembled WGS sequence"/>
</dbReference>
<accession>A0A7J7VIX3</accession>
<comment type="caution">
    <text evidence="2">The sequence shown here is derived from an EMBL/GenBank/DDBJ whole genome shotgun (WGS) entry which is preliminary data.</text>
</comment>
<dbReference type="AlphaFoldDB" id="A0A7J7VIX3"/>
<evidence type="ECO:0000313" key="3">
    <source>
        <dbReference type="Proteomes" id="UP000527355"/>
    </source>
</evidence>
<proteinExistence type="predicted"/>
<protein>
    <submittedName>
        <fullName evidence="2">Uncharacterized protein</fullName>
    </submittedName>
</protein>
<keyword evidence="3" id="KW-1185">Reference proteome</keyword>
<organism evidence="2 3">
    <name type="scientific">Myotis myotis</name>
    <name type="common">Greater mouse-eared bat</name>
    <name type="synonym">Vespertilio myotis</name>
    <dbReference type="NCBI Taxonomy" id="51298"/>
    <lineage>
        <taxon>Eukaryota</taxon>
        <taxon>Metazoa</taxon>
        <taxon>Chordata</taxon>
        <taxon>Craniata</taxon>
        <taxon>Vertebrata</taxon>
        <taxon>Euteleostomi</taxon>
        <taxon>Mammalia</taxon>
        <taxon>Eutheria</taxon>
        <taxon>Laurasiatheria</taxon>
        <taxon>Chiroptera</taxon>
        <taxon>Yangochiroptera</taxon>
        <taxon>Vespertilionidae</taxon>
        <taxon>Myotis</taxon>
    </lineage>
</organism>
<reference evidence="2 3" key="1">
    <citation type="journal article" date="2020" name="Nature">
        <title>Six reference-quality genomes reveal evolution of bat adaptations.</title>
        <authorList>
            <person name="Jebb D."/>
            <person name="Huang Z."/>
            <person name="Pippel M."/>
            <person name="Hughes G.M."/>
            <person name="Lavrichenko K."/>
            <person name="Devanna P."/>
            <person name="Winkler S."/>
            <person name="Jermiin L.S."/>
            <person name="Skirmuntt E.C."/>
            <person name="Katzourakis A."/>
            <person name="Burkitt-Gray L."/>
            <person name="Ray D.A."/>
            <person name="Sullivan K.A.M."/>
            <person name="Roscito J.G."/>
            <person name="Kirilenko B.M."/>
            <person name="Davalos L.M."/>
            <person name="Corthals A.P."/>
            <person name="Power M.L."/>
            <person name="Jones G."/>
            <person name="Ransome R.D."/>
            <person name="Dechmann D.K.N."/>
            <person name="Locatelli A.G."/>
            <person name="Puechmaille S.J."/>
            <person name="Fedrigo O."/>
            <person name="Jarvis E.D."/>
            <person name="Hiller M."/>
            <person name="Vernes S.C."/>
            <person name="Myers E.W."/>
            <person name="Teeling E.C."/>
        </authorList>
    </citation>
    <scope>NUCLEOTIDE SEQUENCE [LARGE SCALE GENOMIC DNA]</scope>
    <source>
        <strain evidence="2">MMyoMyo1</strain>
        <tissue evidence="2">Flight muscle</tissue>
    </source>
</reference>